<gene>
    <name evidence="1" type="ORF">S1361_31190</name>
</gene>
<sequence length="170" mass="17578">MVSVRRDRGGSMLSEAMVAMAAAGGSAVVQAAGTDAWEGLRARVARLLGRGAAQGEQDALARLDRTRTALESAGDDDMADARTRQQAAWQTRFQDLLEGLHEAERQAAVAELEAVVAQVPPPRPGMAAGDGGLVAHHVSVRADGGIAGGVNNIGDVTLGANPSKPEREHP</sequence>
<organism evidence="1 2">
    <name type="scientific">Streptomyces cyanogenus</name>
    <dbReference type="NCBI Taxonomy" id="80860"/>
    <lineage>
        <taxon>Bacteria</taxon>
        <taxon>Bacillati</taxon>
        <taxon>Actinomycetota</taxon>
        <taxon>Actinomycetes</taxon>
        <taxon>Kitasatosporales</taxon>
        <taxon>Streptomycetaceae</taxon>
        <taxon>Streptomyces</taxon>
    </lineage>
</organism>
<protein>
    <submittedName>
        <fullName evidence="1">Uncharacterized protein</fullName>
    </submittedName>
</protein>
<evidence type="ECO:0000313" key="1">
    <source>
        <dbReference type="EMBL" id="QTE01837.1"/>
    </source>
</evidence>
<proteinExistence type="predicted"/>
<dbReference type="EMBL" id="CP071839">
    <property type="protein sequence ID" value="QTE01837.1"/>
    <property type="molecule type" value="Genomic_DNA"/>
</dbReference>
<reference evidence="1 2" key="1">
    <citation type="submission" date="2021-03" db="EMBL/GenBank/DDBJ databases">
        <title>Complete genome sequence of Streptomyces cyanogenus S136, producer of anticancer angucycline landomycin A.</title>
        <authorList>
            <person name="Hrab P."/>
            <person name="Ruckert C."/>
            <person name="Busche T."/>
            <person name="Ostash I."/>
            <person name="Kalinowski J."/>
            <person name="Fedorenko V."/>
            <person name="Yushchuk O."/>
            <person name="Ostash B."/>
        </authorList>
    </citation>
    <scope>NUCLEOTIDE SEQUENCE [LARGE SCALE GENOMIC DNA]</scope>
    <source>
        <strain evidence="1 2">S136</strain>
    </source>
</reference>
<evidence type="ECO:0000313" key="2">
    <source>
        <dbReference type="Proteomes" id="UP000663908"/>
    </source>
</evidence>
<accession>A0ABX7U2J3</accession>
<keyword evidence="2" id="KW-1185">Reference proteome</keyword>
<name>A0ABX7U2J3_STRCY</name>
<dbReference type="Proteomes" id="UP000663908">
    <property type="component" value="Chromosome"/>
</dbReference>